<dbReference type="RefSeq" id="WP_173805459.1">
    <property type="nucleotide sequence ID" value="NZ_JABSNM010000008.1"/>
</dbReference>
<protein>
    <recommendedName>
        <fullName evidence="4">Lipoprotein</fullName>
    </recommendedName>
</protein>
<feature type="compositionally biased region" description="Polar residues" evidence="1">
    <location>
        <begin position="87"/>
        <end position="110"/>
    </location>
</feature>
<keyword evidence="3" id="KW-1185">Reference proteome</keyword>
<comment type="caution">
    <text evidence="2">The sequence shown here is derived from an EMBL/GenBank/DDBJ whole genome shotgun (WGS) entry which is preliminary data.</text>
</comment>
<feature type="region of interest" description="Disordered" evidence="1">
    <location>
        <begin position="87"/>
        <end position="112"/>
    </location>
</feature>
<dbReference type="Proteomes" id="UP001516061">
    <property type="component" value="Unassembled WGS sequence"/>
</dbReference>
<reference evidence="2 3" key="1">
    <citation type="submission" date="2020-05" db="EMBL/GenBank/DDBJ databases">
        <title>Genomic Encyclopedia of Type Strains, Phase IV (KMG-V): Genome sequencing to study the core and pangenomes of soil and plant-associated prokaryotes.</title>
        <authorList>
            <person name="Whitman W."/>
        </authorList>
    </citation>
    <scope>NUCLEOTIDE SEQUENCE [LARGE SCALE GENOMIC DNA]</scope>
    <source>
        <strain evidence="2 3">C29</strain>
    </source>
</reference>
<gene>
    <name evidence="2" type="ORF">HNQ01_002189</name>
</gene>
<evidence type="ECO:0008006" key="4">
    <source>
        <dbReference type="Google" id="ProtNLM"/>
    </source>
</evidence>
<evidence type="ECO:0000313" key="2">
    <source>
        <dbReference type="EMBL" id="NRT56446.1"/>
    </source>
</evidence>
<proteinExistence type="predicted"/>
<evidence type="ECO:0000256" key="1">
    <source>
        <dbReference type="SAM" id="MobiDB-lite"/>
    </source>
</evidence>
<accession>A0ABX2G2C0</accession>
<dbReference type="EMBL" id="JABSNM010000008">
    <property type="protein sequence ID" value="NRT56446.1"/>
    <property type="molecule type" value="Genomic_DNA"/>
</dbReference>
<evidence type="ECO:0000313" key="3">
    <source>
        <dbReference type="Proteomes" id="UP001516061"/>
    </source>
</evidence>
<sequence length="286" mass="29557">MLFLTPILGGNMSRHMKIPASAILLALGVLSGCQSTPNHTNTLIFGTNTKIALDVSQDPTGVVGVTLGYKRQEAVWMPLLANTRKSNTSSDMLPADCSNSTAPDTVNVTPGSKDPKVMDCKFTGKAGSTSTNGTGAEDTYSVLATFSGEGKGVAGTAAGKPEASAGGALAQFFATGLAARVLAEQGSSIVNTAGGSKNSTASTPKATDAVRSKITAEDAAIDRVMYAVTDKNKVLSKDSLKTLADKAKFGGTGVKERVINSQDEQDLRSFLSDHYESAAKPLFDAL</sequence>
<name>A0ABX2G2C0_9BURK</name>
<organism evidence="2 3">
    <name type="scientific">Sphaerotilus uruguayifluvii</name>
    <dbReference type="NCBI Taxonomy" id="2735897"/>
    <lineage>
        <taxon>Bacteria</taxon>
        <taxon>Pseudomonadati</taxon>
        <taxon>Pseudomonadota</taxon>
        <taxon>Betaproteobacteria</taxon>
        <taxon>Burkholderiales</taxon>
        <taxon>Sphaerotilaceae</taxon>
        <taxon>Sphaerotilus</taxon>
    </lineage>
</organism>